<dbReference type="GO" id="GO:0016020">
    <property type="term" value="C:membrane"/>
    <property type="evidence" value="ECO:0007669"/>
    <property type="project" value="UniProtKB-SubCell"/>
</dbReference>
<dbReference type="EMBL" id="JABWCS010000221">
    <property type="protein sequence ID" value="NUU64301.1"/>
    <property type="molecule type" value="Genomic_DNA"/>
</dbReference>
<keyword evidence="2 5" id="KW-0812">Transmembrane</keyword>
<dbReference type="AlphaFoldDB" id="A0A850F2Q1"/>
<accession>A0A850F2Q1</accession>
<evidence type="ECO:0000313" key="6">
    <source>
        <dbReference type="EMBL" id="NUU64301.1"/>
    </source>
</evidence>
<evidence type="ECO:0000256" key="5">
    <source>
        <dbReference type="SAM" id="Phobius"/>
    </source>
</evidence>
<feature type="transmembrane region" description="Helical" evidence="5">
    <location>
        <begin position="6"/>
        <end position="25"/>
    </location>
</feature>
<protein>
    <submittedName>
        <fullName evidence="6">DoxX family protein</fullName>
    </submittedName>
</protein>
<name>A0A850F2Q1_9BACL</name>
<dbReference type="InterPro" id="IPR032808">
    <property type="entry name" value="DoxX"/>
</dbReference>
<organism evidence="6 7">
    <name type="scientific">Paenibacillus agri</name>
    <dbReference type="NCBI Taxonomy" id="2744309"/>
    <lineage>
        <taxon>Bacteria</taxon>
        <taxon>Bacillati</taxon>
        <taxon>Bacillota</taxon>
        <taxon>Bacilli</taxon>
        <taxon>Bacillales</taxon>
        <taxon>Paenibacillaceae</taxon>
        <taxon>Paenibacillus</taxon>
    </lineage>
</organism>
<keyword evidence="7" id="KW-1185">Reference proteome</keyword>
<comment type="subcellular location">
    <subcellularLocation>
        <location evidence="1">Membrane</location>
        <topology evidence="1">Multi-pass membrane protein</topology>
    </subcellularLocation>
</comment>
<evidence type="ECO:0000256" key="3">
    <source>
        <dbReference type="ARBA" id="ARBA00022989"/>
    </source>
</evidence>
<dbReference type="Proteomes" id="UP000564806">
    <property type="component" value="Unassembled WGS sequence"/>
</dbReference>
<feature type="transmembrane region" description="Helical" evidence="5">
    <location>
        <begin position="45"/>
        <end position="65"/>
    </location>
</feature>
<gene>
    <name evidence="6" type="ORF">HPT30_28505</name>
</gene>
<evidence type="ECO:0000256" key="1">
    <source>
        <dbReference type="ARBA" id="ARBA00004141"/>
    </source>
</evidence>
<evidence type="ECO:0000313" key="7">
    <source>
        <dbReference type="Proteomes" id="UP000564806"/>
    </source>
</evidence>
<keyword evidence="3 5" id="KW-1133">Transmembrane helix</keyword>
<feature type="transmembrane region" description="Helical" evidence="5">
    <location>
        <begin position="71"/>
        <end position="91"/>
    </location>
</feature>
<keyword evidence="4 5" id="KW-0472">Membrane</keyword>
<reference evidence="6" key="1">
    <citation type="submission" date="2020-06" db="EMBL/GenBank/DDBJ databases">
        <title>Paenibacillus sp. nov., isolated from soil.</title>
        <authorList>
            <person name="Seo Y.L."/>
        </authorList>
    </citation>
    <scope>NUCLEOTIDE SEQUENCE [LARGE SCALE GENOMIC DNA]</scope>
    <source>
        <strain evidence="6">JW14</strain>
    </source>
</reference>
<sequence length="119" mass="12873">MTIALWIVQILLALVFFWAGGMKLFQENKAMEMMVWAREASRSFLIFVGVAEIIGGIGLILPGALGILPVLTLLAAIGTAIILILAALLHARRKEKGVGINIVFLLLALFVVIGHILIK</sequence>
<proteinExistence type="predicted"/>
<evidence type="ECO:0000256" key="4">
    <source>
        <dbReference type="ARBA" id="ARBA00023136"/>
    </source>
</evidence>
<dbReference type="RefSeq" id="WP_175374625.1">
    <property type="nucleotide sequence ID" value="NZ_JABWCS010000221.1"/>
</dbReference>
<evidence type="ECO:0000256" key="2">
    <source>
        <dbReference type="ARBA" id="ARBA00022692"/>
    </source>
</evidence>
<comment type="caution">
    <text evidence="6">The sequence shown here is derived from an EMBL/GenBank/DDBJ whole genome shotgun (WGS) entry which is preliminary data.</text>
</comment>
<feature type="transmembrane region" description="Helical" evidence="5">
    <location>
        <begin position="98"/>
        <end position="118"/>
    </location>
</feature>
<dbReference type="Pfam" id="PF13564">
    <property type="entry name" value="DoxX_2"/>
    <property type="match status" value="1"/>
</dbReference>